<feature type="transmembrane region" description="Helical" evidence="1">
    <location>
        <begin position="28"/>
        <end position="45"/>
    </location>
</feature>
<evidence type="ECO:0000313" key="2">
    <source>
        <dbReference type="EMBL" id="PLW86604.1"/>
    </source>
</evidence>
<comment type="caution">
    <text evidence="2">The sequence shown here is derived from an EMBL/GenBank/DDBJ whole genome shotgun (WGS) entry which is preliminary data.</text>
</comment>
<keyword evidence="3" id="KW-1185">Reference proteome</keyword>
<dbReference type="AlphaFoldDB" id="A0AAP8MF97"/>
<dbReference type="Proteomes" id="UP000235162">
    <property type="component" value="Unassembled WGS sequence"/>
</dbReference>
<evidence type="ECO:0000313" key="3">
    <source>
        <dbReference type="Proteomes" id="UP000235162"/>
    </source>
</evidence>
<keyword evidence="1" id="KW-1133">Transmembrane helix</keyword>
<proteinExistence type="predicted"/>
<keyword evidence="1" id="KW-0472">Membrane</keyword>
<gene>
    <name evidence="2" type="ORF">C0029_09410</name>
</gene>
<feature type="transmembrane region" description="Helical" evidence="1">
    <location>
        <begin position="108"/>
        <end position="126"/>
    </location>
</feature>
<evidence type="ECO:0000256" key="1">
    <source>
        <dbReference type="SAM" id="Phobius"/>
    </source>
</evidence>
<reference evidence="2 3" key="1">
    <citation type="submission" date="2018-01" db="EMBL/GenBank/DDBJ databases">
        <title>The draft genome sequence of Halioglobus japonicus S1-36.</title>
        <authorList>
            <person name="Du Z.-J."/>
            <person name="Shi M.-J."/>
        </authorList>
    </citation>
    <scope>NUCLEOTIDE SEQUENCE [LARGE SCALE GENOMIC DNA]</scope>
    <source>
        <strain evidence="2 3">S1-36</strain>
    </source>
</reference>
<feature type="transmembrane region" description="Helical" evidence="1">
    <location>
        <begin position="138"/>
        <end position="159"/>
    </location>
</feature>
<feature type="transmembrane region" description="Helical" evidence="1">
    <location>
        <begin position="54"/>
        <end position="78"/>
    </location>
</feature>
<feature type="transmembrane region" description="Helical" evidence="1">
    <location>
        <begin position="84"/>
        <end position="101"/>
    </location>
</feature>
<name>A0AAP8MF97_9GAMM</name>
<keyword evidence="1" id="KW-0812">Transmembrane</keyword>
<dbReference type="Pfam" id="PF11086">
    <property type="entry name" value="DUF2878"/>
    <property type="match status" value="1"/>
</dbReference>
<organism evidence="2 3">
    <name type="scientific">Halioglobus japonicus</name>
    <dbReference type="NCBI Taxonomy" id="930805"/>
    <lineage>
        <taxon>Bacteria</taxon>
        <taxon>Pseudomonadati</taxon>
        <taxon>Pseudomonadota</taxon>
        <taxon>Gammaproteobacteria</taxon>
        <taxon>Cellvibrionales</taxon>
        <taxon>Halieaceae</taxon>
        <taxon>Halioglobus</taxon>
    </lineage>
</organism>
<dbReference type="RefSeq" id="WP_084199275.1">
    <property type="nucleotide sequence ID" value="NZ_BMYL01000002.1"/>
</dbReference>
<dbReference type="InterPro" id="IPR021306">
    <property type="entry name" value="DUF2878"/>
</dbReference>
<protein>
    <submittedName>
        <fullName evidence="2">DUF2878 domain-containing protein</fullName>
    </submittedName>
</protein>
<sequence>MSDVARKVVNGTLFNLCWFAAVMLHHDLWSWVATFAYLVLHVAVFRPARAEVQLIALVTVGGFLLDQIMFASGVLLTASGAPPFWLSALWPAFASTLSHAFAGLREHLWLAAVIGGVGGYGSYRLGASLSDVSLAAPALSATVLIAAWAILFPLLLLLAQYLVQRLAGESDHARGTC</sequence>
<dbReference type="EMBL" id="PKUR01000002">
    <property type="protein sequence ID" value="PLW86604.1"/>
    <property type="molecule type" value="Genomic_DNA"/>
</dbReference>
<accession>A0AAP8MF97</accession>
<dbReference type="KEGG" id="hja:BST95_10380"/>